<dbReference type="Proteomes" id="UP001148786">
    <property type="component" value="Unassembled WGS sequence"/>
</dbReference>
<reference evidence="1" key="1">
    <citation type="submission" date="2022-07" db="EMBL/GenBank/DDBJ databases">
        <title>Genome Sequence of Agrocybe chaxingu.</title>
        <authorList>
            <person name="Buettner E."/>
        </authorList>
    </citation>
    <scope>NUCLEOTIDE SEQUENCE</scope>
    <source>
        <strain evidence="1">MP-N11</strain>
    </source>
</reference>
<dbReference type="PANTHER" id="PTHR46579">
    <property type="entry name" value="F5/8 TYPE C DOMAIN-CONTAINING PROTEIN-RELATED"/>
    <property type="match status" value="1"/>
</dbReference>
<accession>A0A9W8MSY5</accession>
<dbReference type="AlphaFoldDB" id="A0A9W8MSY5"/>
<evidence type="ECO:0000313" key="2">
    <source>
        <dbReference type="Proteomes" id="UP001148786"/>
    </source>
</evidence>
<dbReference type="OrthoDB" id="3039677at2759"/>
<sequence>MYVAGVIPGPDKPSKEDIYSYLEVLVAELKEFWQPGVFFSRTHREALGRLILALLIPVICDMLAARQVIGLSSPTSHNFCSFCDLDIDDIDVVDRREWPLKDVDHVRHYAQLWRDAPSEKAQEILFNACGIKWTPLLDLPYWNPVLHTVIDSMHALDLNLLQNHCRNLFQIDPEKSGNVDTPIVAAGAKQKGITTKHDLNSLKKSQRQEFPLQQIEMSSLPGAHILPPKSGLDMVLVARVVRHIVNTDDQVASRSKAYTQGSTTIFSYICELLEIDQREIDTTKRGAKRTMCDLIISAIDDNLEAFEELSSYIKEEVPNSNRAILDREMMHAVWADMTRSQLPTWITPPPPNWGTAKRGKLSADNWRVICTIHLPVTLIRLWGHDTGRRKELLDNFMDLVAAVRVANMRLSSENQIQLYHDHIERYVRNLRRLFPDQHLKPSHHAALHIGDMLHSFGPNHSHSGPHYERYINFFHRINTNEKFGELEATFLKSSARYGNIRALLSDDTDVRALLRELVEVMAKIESEDVRGYRLAMILDLSLPDLALRAQETPGYLEDKFHRLLCGYFLDETPPTNAVTFCKEISFRGVCYGVLNSTSFKNSSVIFSMPTTDMVAGIIIKIFRHSFADHSEKDTYLIVQELVLAGPGTQDPYRQYGFCGGFLCRPDPGSYRLIRINQIISHFVMTRLVDEPFKDLIHVLPVDRLMYEFASQND</sequence>
<dbReference type="EMBL" id="JANKHO010001528">
    <property type="protein sequence ID" value="KAJ3500882.1"/>
    <property type="molecule type" value="Genomic_DNA"/>
</dbReference>
<proteinExistence type="predicted"/>
<gene>
    <name evidence="1" type="ORF">NLJ89_g9593</name>
</gene>
<comment type="caution">
    <text evidence="1">The sequence shown here is derived from an EMBL/GenBank/DDBJ whole genome shotgun (WGS) entry which is preliminary data.</text>
</comment>
<dbReference type="PANTHER" id="PTHR46579:SF1">
    <property type="entry name" value="F5_8 TYPE C DOMAIN-CONTAINING PROTEIN"/>
    <property type="match status" value="1"/>
</dbReference>
<name>A0A9W8MSY5_9AGAR</name>
<keyword evidence="2" id="KW-1185">Reference proteome</keyword>
<protein>
    <submittedName>
        <fullName evidence="1">Uncharacterized protein</fullName>
    </submittedName>
</protein>
<organism evidence="1 2">
    <name type="scientific">Agrocybe chaxingu</name>
    <dbReference type="NCBI Taxonomy" id="84603"/>
    <lineage>
        <taxon>Eukaryota</taxon>
        <taxon>Fungi</taxon>
        <taxon>Dikarya</taxon>
        <taxon>Basidiomycota</taxon>
        <taxon>Agaricomycotina</taxon>
        <taxon>Agaricomycetes</taxon>
        <taxon>Agaricomycetidae</taxon>
        <taxon>Agaricales</taxon>
        <taxon>Agaricineae</taxon>
        <taxon>Strophariaceae</taxon>
        <taxon>Agrocybe</taxon>
    </lineage>
</organism>
<evidence type="ECO:0000313" key="1">
    <source>
        <dbReference type="EMBL" id="KAJ3500882.1"/>
    </source>
</evidence>